<evidence type="ECO:0000256" key="11">
    <source>
        <dbReference type="ARBA" id="ARBA00074306"/>
    </source>
</evidence>
<feature type="modified residue" description="4-aspartylphosphate" evidence="12">
    <location>
        <position position="748"/>
    </location>
</feature>
<dbReference type="SMART" id="SM00448">
    <property type="entry name" value="REC"/>
    <property type="match status" value="1"/>
</dbReference>
<dbReference type="EC" id="2.7.13.3" evidence="4"/>
<dbReference type="CDD" id="cd00082">
    <property type="entry name" value="HisKA"/>
    <property type="match status" value="2"/>
</dbReference>
<dbReference type="RefSeq" id="WP_066136163.1">
    <property type="nucleotide sequence ID" value="NZ_CBCSGM010000001.1"/>
</dbReference>
<dbReference type="STRING" id="1348624.GCA_001591545_00191"/>
<dbReference type="InterPro" id="IPR003594">
    <property type="entry name" value="HATPase_dom"/>
</dbReference>
<feature type="transmembrane region" description="Helical" evidence="14">
    <location>
        <begin position="198"/>
        <end position="220"/>
    </location>
</feature>
<name>A0A2X4VNJ9_LEDLE</name>
<dbReference type="Gene3D" id="3.40.50.2300">
    <property type="match status" value="1"/>
</dbReference>
<keyword evidence="14" id="KW-0812">Transmembrane</keyword>
<feature type="domain" description="Response regulatory" evidence="16">
    <location>
        <begin position="699"/>
        <end position="815"/>
    </location>
</feature>
<keyword evidence="8" id="KW-0418">Kinase</keyword>
<comment type="catalytic activity">
    <reaction evidence="1">
        <text>ATP + protein L-histidine = ADP + protein N-phospho-L-histidine.</text>
        <dbReference type="EC" id="2.7.13.3"/>
    </reaction>
</comment>
<dbReference type="SUPFAM" id="SSF52172">
    <property type="entry name" value="CheY-like"/>
    <property type="match status" value="1"/>
</dbReference>
<dbReference type="SMART" id="SM00387">
    <property type="entry name" value="HATPase_c"/>
    <property type="match status" value="2"/>
</dbReference>
<gene>
    <name evidence="17" type="primary">rpfC_1</name>
    <name evidence="17" type="ORF">NCTC4824_01095</name>
</gene>
<dbReference type="PANTHER" id="PTHR43047">
    <property type="entry name" value="TWO-COMPONENT HISTIDINE PROTEIN KINASE"/>
    <property type="match status" value="1"/>
</dbReference>
<evidence type="ECO:0000256" key="4">
    <source>
        <dbReference type="ARBA" id="ARBA00012438"/>
    </source>
</evidence>
<dbReference type="InterPro" id="IPR011622">
    <property type="entry name" value="7TMR_DISM_rcpt_extracell_dom2"/>
</dbReference>
<proteinExistence type="inferred from homology"/>
<keyword evidence="7" id="KW-0547">Nucleotide-binding</keyword>
<feature type="coiled-coil region" evidence="13">
    <location>
        <begin position="842"/>
        <end position="869"/>
    </location>
</feature>
<evidence type="ECO:0000256" key="7">
    <source>
        <dbReference type="ARBA" id="ARBA00022741"/>
    </source>
</evidence>
<dbReference type="InterPro" id="IPR036890">
    <property type="entry name" value="HATPase_C_sf"/>
</dbReference>
<keyword evidence="6 17" id="KW-0808">Transferase</keyword>
<keyword evidence="5 12" id="KW-0597">Phosphoprotein</keyword>
<feature type="transmembrane region" description="Helical" evidence="14">
    <location>
        <begin position="349"/>
        <end position="374"/>
    </location>
</feature>
<dbReference type="Gene3D" id="3.30.565.10">
    <property type="entry name" value="Histidine kinase-like ATPase, C-terminal domain"/>
    <property type="match status" value="2"/>
</dbReference>
<feature type="transmembrane region" description="Helical" evidence="14">
    <location>
        <begin position="227"/>
        <end position="244"/>
    </location>
</feature>
<evidence type="ECO:0000256" key="2">
    <source>
        <dbReference type="ARBA" id="ARBA00004651"/>
    </source>
</evidence>
<dbReference type="GO" id="GO:0009927">
    <property type="term" value="F:histidine phosphotransfer kinase activity"/>
    <property type="evidence" value="ECO:0007669"/>
    <property type="project" value="TreeGrafter"/>
</dbReference>
<evidence type="ECO:0000256" key="10">
    <source>
        <dbReference type="ARBA" id="ARBA00023012"/>
    </source>
</evidence>
<dbReference type="FunFam" id="3.30.565.10:FF:000010">
    <property type="entry name" value="Sensor histidine kinase RcsC"/>
    <property type="match status" value="1"/>
</dbReference>
<dbReference type="InterPro" id="IPR003661">
    <property type="entry name" value="HisK_dim/P_dom"/>
</dbReference>
<organism evidence="17 18">
    <name type="scientific">Lederbergia lenta</name>
    <name type="common">Bacillus lentus</name>
    <dbReference type="NCBI Taxonomy" id="1467"/>
    <lineage>
        <taxon>Bacteria</taxon>
        <taxon>Bacillati</taxon>
        <taxon>Bacillota</taxon>
        <taxon>Bacilli</taxon>
        <taxon>Bacillales</taxon>
        <taxon>Bacillaceae</taxon>
        <taxon>Lederbergia</taxon>
    </lineage>
</organism>
<dbReference type="InterPro" id="IPR005467">
    <property type="entry name" value="His_kinase_dom"/>
</dbReference>
<dbReference type="InterPro" id="IPR001789">
    <property type="entry name" value="Sig_transdc_resp-reg_receiver"/>
</dbReference>
<evidence type="ECO:0000313" key="17">
    <source>
        <dbReference type="EMBL" id="SQI53767.1"/>
    </source>
</evidence>
<evidence type="ECO:0000259" key="15">
    <source>
        <dbReference type="PROSITE" id="PS50109"/>
    </source>
</evidence>
<dbReference type="SMART" id="SM00388">
    <property type="entry name" value="HisKA"/>
    <property type="match status" value="2"/>
</dbReference>
<dbReference type="FunFam" id="3.30.565.10:FF:000006">
    <property type="entry name" value="Sensor histidine kinase WalK"/>
    <property type="match status" value="1"/>
</dbReference>
<keyword evidence="13" id="KW-0175">Coiled coil</keyword>
<feature type="transmembrane region" description="Helical" evidence="14">
    <location>
        <begin position="320"/>
        <end position="337"/>
    </location>
</feature>
<dbReference type="InterPro" id="IPR011623">
    <property type="entry name" value="7TMR_DISM_rcpt_extracell_dom1"/>
</dbReference>
<comment type="similarity">
    <text evidence="3">In the N-terminal section; belongs to the phytochrome family.</text>
</comment>
<evidence type="ECO:0000256" key="1">
    <source>
        <dbReference type="ARBA" id="ARBA00000085"/>
    </source>
</evidence>
<dbReference type="SUPFAM" id="SSF55874">
    <property type="entry name" value="ATPase domain of HSP90 chaperone/DNA topoisomerase II/histidine kinase"/>
    <property type="match status" value="2"/>
</dbReference>
<dbReference type="Pfam" id="PF07695">
    <property type="entry name" value="7TMR-DISM_7TM"/>
    <property type="match status" value="1"/>
</dbReference>
<dbReference type="InterPro" id="IPR011006">
    <property type="entry name" value="CheY-like_superfamily"/>
</dbReference>
<dbReference type="PROSITE" id="PS50110">
    <property type="entry name" value="RESPONSE_REGULATORY"/>
    <property type="match status" value="1"/>
</dbReference>
<dbReference type="PROSITE" id="PS50109">
    <property type="entry name" value="HIS_KIN"/>
    <property type="match status" value="2"/>
</dbReference>
<dbReference type="PANTHER" id="PTHR43047:SF72">
    <property type="entry name" value="OSMOSENSING HISTIDINE PROTEIN KINASE SLN1"/>
    <property type="match status" value="1"/>
</dbReference>
<keyword evidence="14" id="KW-0472">Membrane</keyword>
<dbReference type="SUPFAM" id="SSF47384">
    <property type="entry name" value="Homodimeric domain of signal transducing histidine kinase"/>
    <property type="match status" value="2"/>
</dbReference>
<keyword evidence="10" id="KW-0902">Two-component regulatory system</keyword>
<evidence type="ECO:0000259" key="16">
    <source>
        <dbReference type="PROSITE" id="PS50110"/>
    </source>
</evidence>
<evidence type="ECO:0000256" key="13">
    <source>
        <dbReference type="SAM" id="Coils"/>
    </source>
</evidence>
<feature type="transmembrane region" description="Helical" evidence="14">
    <location>
        <begin position="295"/>
        <end position="314"/>
    </location>
</feature>
<dbReference type="Proteomes" id="UP000249134">
    <property type="component" value="Chromosome 1"/>
</dbReference>
<dbReference type="PRINTS" id="PR00344">
    <property type="entry name" value="BCTRLSENSOR"/>
</dbReference>
<evidence type="ECO:0000256" key="14">
    <source>
        <dbReference type="SAM" id="Phobius"/>
    </source>
</evidence>
<accession>A0A2X4VNJ9</accession>
<dbReference type="CDD" id="cd16922">
    <property type="entry name" value="HATPase_EvgS-ArcB-TorS-like"/>
    <property type="match status" value="1"/>
</dbReference>
<dbReference type="InterPro" id="IPR036097">
    <property type="entry name" value="HisK_dim/P_sf"/>
</dbReference>
<dbReference type="GO" id="GO:0005524">
    <property type="term" value="F:ATP binding"/>
    <property type="evidence" value="ECO:0007669"/>
    <property type="project" value="UniProtKB-KW"/>
</dbReference>
<keyword evidence="14" id="KW-1133">Transmembrane helix</keyword>
<evidence type="ECO:0000313" key="18">
    <source>
        <dbReference type="Proteomes" id="UP000249134"/>
    </source>
</evidence>
<dbReference type="CDD" id="cd17574">
    <property type="entry name" value="REC_OmpR"/>
    <property type="match status" value="1"/>
</dbReference>
<feature type="domain" description="Histidine kinase" evidence="15">
    <location>
        <begin position="439"/>
        <end position="657"/>
    </location>
</feature>
<dbReference type="AlphaFoldDB" id="A0A2X4VNJ9"/>
<feature type="domain" description="Histidine kinase" evidence="15">
    <location>
        <begin position="869"/>
        <end position="1105"/>
    </location>
</feature>
<dbReference type="Gene3D" id="2.60.40.2380">
    <property type="match status" value="1"/>
</dbReference>
<dbReference type="GO" id="GO:0005886">
    <property type="term" value="C:plasma membrane"/>
    <property type="evidence" value="ECO:0007669"/>
    <property type="project" value="UniProtKB-SubCell"/>
</dbReference>
<dbReference type="Gene3D" id="1.10.287.130">
    <property type="match status" value="2"/>
</dbReference>
<evidence type="ECO:0000256" key="12">
    <source>
        <dbReference type="PROSITE-ProRule" id="PRU00169"/>
    </source>
</evidence>
<dbReference type="CDD" id="cd00075">
    <property type="entry name" value="HATPase"/>
    <property type="match status" value="1"/>
</dbReference>
<evidence type="ECO:0000256" key="3">
    <source>
        <dbReference type="ARBA" id="ARBA00006402"/>
    </source>
</evidence>
<dbReference type="GO" id="GO:0000155">
    <property type="term" value="F:phosphorelay sensor kinase activity"/>
    <property type="evidence" value="ECO:0007669"/>
    <property type="project" value="InterPro"/>
</dbReference>
<feature type="transmembrane region" description="Helical" evidence="14">
    <location>
        <begin position="264"/>
        <end position="283"/>
    </location>
</feature>
<evidence type="ECO:0000256" key="5">
    <source>
        <dbReference type="ARBA" id="ARBA00022553"/>
    </source>
</evidence>
<dbReference type="EMBL" id="LS483476">
    <property type="protein sequence ID" value="SQI53767.1"/>
    <property type="molecule type" value="Genomic_DNA"/>
</dbReference>
<dbReference type="Pfam" id="PF00072">
    <property type="entry name" value="Response_reg"/>
    <property type="match status" value="1"/>
</dbReference>
<dbReference type="Pfam" id="PF07696">
    <property type="entry name" value="7TMR-DISMED2"/>
    <property type="match status" value="1"/>
</dbReference>
<evidence type="ECO:0000256" key="9">
    <source>
        <dbReference type="ARBA" id="ARBA00022840"/>
    </source>
</evidence>
<keyword evidence="18" id="KW-1185">Reference proteome</keyword>
<protein>
    <recommendedName>
        <fullName evidence="11">Circadian input-output histidine kinase CikA</fullName>
        <ecNumber evidence="4">2.7.13.3</ecNumber>
    </recommendedName>
</protein>
<reference evidence="17 18" key="1">
    <citation type="submission" date="2018-06" db="EMBL/GenBank/DDBJ databases">
        <authorList>
            <consortium name="Pathogen Informatics"/>
            <person name="Doyle S."/>
        </authorList>
    </citation>
    <scope>NUCLEOTIDE SEQUENCE [LARGE SCALE GENOMIC DNA]</scope>
    <source>
        <strain evidence="17 18">NCTC4824</strain>
    </source>
</reference>
<sequence>MKIKGVCKGINIVFMVMLLFGLLLQLLQTETLAKEKTELQILSNSKKIFVDSELFLLEDTQKQWTIEDVSSELFNKEFIRNKDHMPNFGYTKSAYWARFEVFNQSPKKEWLLEISYPPLNQIELYSINGEGKFEERKMGGIYPFHDRELLHRNFVYELDIKPNESAIFYLRFETEGAMQLPLTIWKSSAFIEKTQMEFILLGLFYGITIAMALYNLFLFISLRHISYLYYVFVIVCSIFSNLSLNGMSYQYIWPESPWWNLRSIVFFVMLGSIFSLLFARSFLDIKNKLPKFNKIYNWLIGFNSLIIILLFFSYSTALNLMVINMTLMLVVIITSAYQCLRKGVRQARYFFLAWVIFLVGVLITVLADSALLPLTNGTKYAAQIAGAIEVILLSFALADKINIMRKEKESAERAAIENQKLAVDNLRKSDELKEEFLAITSHELRTPLYGIIGISEGLRAGAAGKITSDMDNQLSLIVTSGKRLTNLVNDMLDLSKLNHNALDIQSKPLCLSQLVDVILIVFRSFVKDKQLKLVNNIAANLPDVYADENRLKQILFNLVGNAINYTESGEIILSAKQVKGKMIISVSDTGKGIPESQLTTIFEPFRQGDNSISRNVGGTGIGLTITKRLVELHGGKIEVKSQLGRGSIFNFSLPISKQNNHAEEVATLINEPNFAKDLTNTNTPIILTPKMDKEKKVFKIIVADDDLINLQVLINQLSVESYEVVAVTNGPEVLKAMEEHQIDLLILDIMMPRMSGFEVCQLLREKYTLTELPILMLTAKNQMADKVTSFAVGANDYLTKPCDREELISRVKTLLDLRQLTKELTSINRLLEHRVNERTIALEIANKNLETVNQELKEMEKSRVQLLSSISHELGTPITLIQSYIQSVREGLIEENNSRYLDMIHKKLLLLDRLTKDLFDLAKLQSKKISLHFHPIHLEDWLEHVLQSIESDIKQSGREFSRQTIAYGEMTESLILNIDIDRMDQVFSNLTWNAVKHTSQKIGKITVAIDFDIAQKSSNLVDEGHLCGKIIIKVIDNGEGINDADLPFIFDRFYQTSDSTKIKSNGTGLGLAITKEIIHSHKGEIWVESKVEKGSIFYIALPIIRGKSLQQEGDM</sequence>
<evidence type="ECO:0000256" key="6">
    <source>
        <dbReference type="ARBA" id="ARBA00022679"/>
    </source>
</evidence>
<evidence type="ECO:0000256" key="8">
    <source>
        <dbReference type="ARBA" id="ARBA00022777"/>
    </source>
</evidence>
<dbReference type="Pfam" id="PF00512">
    <property type="entry name" value="HisKA"/>
    <property type="match status" value="2"/>
</dbReference>
<dbReference type="Pfam" id="PF02518">
    <property type="entry name" value="HATPase_c"/>
    <property type="match status" value="2"/>
</dbReference>
<dbReference type="KEGG" id="blen:NCTC4824_01095"/>
<dbReference type="InterPro" id="IPR004358">
    <property type="entry name" value="Sig_transdc_His_kin-like_C"/>
</dbReference>
<comment type="subcellular location">
    <subcellularLocation>
        <location evidence="2">Cell membrane</location>
        <topology evidence="2">Multi-pass membrane protein</topology>
    </subcellularLocation>
</comment>
<keyword evidence="9" id="KW-0067">ATP-binding</keyword>